<comment type="caution">
    <text evidence="2">The sequence shown here is derived from an EMBL/GenBank/DDBJ whole genome shotgun (WGS) entry which is preliminary data.</text>
</comment>
<accession>A0A4Y7RGC8</accession>
<name>A0A4Y7RGC8_9FIRM</name>
<proteinExistence type="predicted"/>
<dbReference type="AlphaFoldDB" id="A0A4Y7RGC8"/>
<dbReference type="CDD" id="cd15482">
    <property type="entry name" value="Sialidase_non-viral"/>
    <property type="match status" value="1"/>
</dbReference>
<protein>
    <recommendedName>
        <fullName evidence="1">Sialidase domain-containing protein</fullName>
    </recommendedName>
</protein>
<dbReference type="Pfam" id="PF13088">
    <property type="entry name" value="BNR_2"/>
    <property type="match status" value="1"/>
</dbReference>
<evidence type="ECO:0000313" key="3">
    <source>
        <dbReference type="Proteomes" id="UP000298324"/>
    </source>
</evidence>
<dbReference type="Proteomes" id="UP000298324">
    <property type="component" value="Unassembled WGS sequence"/>
</dbReference>
<dbReference type="EMBL" id="QFGA01000001">
    <property type="protein sequence ID" value="TEB07866.1"/>
    <property type="molecule type" value="Genomic_DNA"/>
</dbReference>
<reference evidence="2 3" key="1">
    <citation type="journal article" date="2018" name="Environ. Microbiol.">
        <title>Novel energy conservation strategies and behaviour of Pelotomaculum schinkii driving syntrophic propionate catabolism.</title>
        <authorList>
            <person name="Hidalgo-Ahumada C.A.P."/>
            <person name="Nobu M.K."/>
            <person name="Narihiro T."/>
            <person name="Tamaki H."/>
            <person name="Liu W.T."/>
            <person name="Kamagata Y."/>
            <person name="Stams A.J.M."/>
            <person name="Imachi H."/>
            <person name="Sousa D.Z."/>
        </authorList>
    </citation>
    <scope>NUCLEOTIDE SEQUENCE [LARGE SCALE GENOMIC DNA]</scope>
    <source>
        <strain evidence="2 3">HH</strain>
    </source>
</reference>
<evidence type="ECO:0000259" key="1">
    <source>
        <dbReference type="Pfam" id="PF13088"/>
    </source>
</evidence>
<dbReference type="RefSeq" id="WP_190239648.1">
    <property type="nucleotide sequence ID" value="NZ_QFGA01000001.1"/>
</dbReference>
<keyword evidence="3" id="KW-1185">Reference proteome</keyword>
<organism evidence="2 3">
    <name type="scientific">Pelotomaculum schinkii</name>
    <dbReference type="NCBI Taxonomy" id="78350"/>
    <lineage>
        <taxon>Bacteria</taxon>
        <taxon>Bacillati</taxon>
        <taxon>Bacillota</taxon>
        <taxon>Clostridia</taxon>
        <taxon>Eubacteriales</taxon>
        <taxon>Desulfotomaculaceae</taxon>
        <taxon>Pelotomaculum</taxon>
    </lineage>
</organism>
<feature type="domain" description="Sialidase" evidence="1">
    <location>
        <begin position="464"/>
        <end position="636"/>
    </location>
</feature>
<gene>
    <name evidence="2" type="ORF">Psch_01421</name>
</gene>
<dbReference type="SUPFAM" id="SSF89372">
    <property type="entry name" value="Fucose-specific lectin"/>
    <property type="match status" value="1"/>
</dbReference>
<dbReference type="InterPro" id="IPR011040">
    <property type="entry name" value="Sialidase"/>
</dbReference>
<evidence type="ECO:0000313" key="2">
    <source>
        <dbReference type="EMBL" id="TEB07866.1"/>
    </source>
</evidence>
<sequence>MDVELQARSHLGRQRIDLEWAWRASGQQSTRFRLLRRERRYPVGPEDGVPVLDMRVPVDPGQNQIPPKVPQTYRLNAVLAPDGSGVLVEGEDPDSGGCAYSFKVADQGVAEHYIKKSLSGCLNTIEHAAGVCYYYTLFVGDGLSAKPVARASATASVSHGFADQLYRLLPGVHRAYDEPAPAGRGRGQLRQFLEVFGAALDYFRSRAEGLRGLHDVLQTRADLLPHLAGWIGWDLDLTQDEISQRMEILFAPELYRTVGTLPNIQALVNRVTGWDCRIKEFVHNVCLSNAPETLHLWDIWEISRNKAGTAWLTPVQHSMAENYDGRPACVKDAAGNSWLFWHAGQSSGRSLWCQNLDVPGAAPRRIDLCPQDDSGSLLQSLGAPSVILAGKELWLFCESGQPEKREVWCTANLLPDAIGKESPDKAAVCPARNLSLHPGDDSNPAAVTLEDQVWVFWQSNRRGPTDIWARVHKDGQWGPPGRITTAGFRHWAPAAVVDNSNTLWLFYCEDDYSEQGLSRRLRCRTFDGHEWIDREDAGTDGPHDESPAAVVQGNNIWLFWQARDAQEGWQIWSKTFNGKKWGKRGRVTDHPAADKEPTALVDANGRLRVFWRSQRRGYFRIAGQSQGRGYPFQSCTVDTRNAEMLAHVHLQKEAFNNRVHYTYDTRARSAGRAVINHDAWCARDTVGVYLTPDTLDAELITRGQELVKGLIQRFLPVQTRIVFVIEPPVVLEKVYTYDFPDDKTQALVEEQYVDILERVEQYDGPGEAYEDILPDWVWMRAWSESCRDHRSVDCKAVPVVTRYRTWQVGVKSGG</sequence>